<reference evidence="1" key="1">
    <citation type="submission" date="2020-05" db="EMBL/GenBank/DDBJ databases">
        <title>Phylogenomic resolution of chytrid fungi.</title>
        <authorList>
            <person name="Stajich J.E."/>
            <person name="Amses K."/>
            <person name="Simmons R."/>
            <person name="Seto K."/>
            <person name="Myers J."/>
            <person name="Bonds A."/>
            <person name="Quandt C.A."/>
            <person name="Barry K."/>
            <person name="Liu P."/>
            <person name="Grigoriev I."/>
            <person name="Longcore J.E."/>
            <person name="James T.Y."/>
        </authorList>
    </citation>
    <scope>NUCLEOTIDE SEQUENCE</scope>
    <source>
        <strain evidence="1">JEL0318</strain>
    </source>
</reference>
<dbReference type="PANTHER" id="PTHR21963:SF1">
    <property type="entry name" value="SPERM-ASSOCIATED ANTIGEN 17"/>
    <property type="match status" value="1"/>
</dbReference>
<dbReference type="Pfam" id="PF14874">
    <property type="entry name" value="PapD-like"/>
    <property type="match status" value="1"/>
</dbReference>
<dbReference type="EMBL" id="JADGJD010002342">
    <property type="protein sequence ID" value="KAJ3033106.1"/>
    <property type="molecule type" value="Genomic_DNA"/>
</dbReference>
<accession>A0AAD5S1W8</accession>
<name>A0AAD5S1W8_9FUNG</name>
<dbReference type="GO" id="GO:1904158">
    <property type="term" value="P:axonemal central apparatus assembly"/>
    <property type="evidence" value="ECO:0007669"/>
    <property type="project" value="TreeGrafter"/>
</dbReference>
<sequence>MLTNVGNDSTRFKVRQVKGLEGEEEVRVGFKPGPVAPGMHTKLSITLQASAKGQDQRQLRTEFQIVTETEIMHVGVSANILSRNAYDASSPQLAQHVILLKGEAPQQKGQVWSGASSDGMEY</sequence>
<dbReference type="GO" id="GO:0003351">
    <property type="term" value="P:epithelial cilium movement involved in extracellular fluid movement"/>
    <property type="evidence" value="ECO:0007669"/>
    <property type="project" value="TreeGrafter"/>
</dbReference>
<evidence type="ECO:0000313" key="2">
    <source>
        <dbReference type="Proteomes" id="UP001212841"/>
    </source>
</evidence>
<dbReference type="GO" id="GO:0005576">
    <property type="term" value="C:extracellular region"/>
    <property type="evidence" value="ECO:0007669"/>
    <property type="project" value="GOC"/>
</dbReference>
<dbReference type="AlphaFoldDB" id="A0AAD5S1W8"/>
<dbReference type="Proteomes" id="UP001212841">
    <property type="component" value="Unassembled WGS sequence"/>
</dbReference>
<keyword evidence="2" id="KW-1185">Reference proteome</keyword>
<dbReference type="InterPro" id="IPR026173">
    <property type="entry name" value="SPAG17"/>
</dbReference>
<proteinExistence type="predicted"/>
<comment type="caution">
    <text evidence="1">The sequence shown here is derived from an EMBL/GenBank/DDBJ whole genome shotgun (WGS) entry which is preliminary data.</text>
</comment>
<protein>
    <submittedName>
        <fullName evidence="1">Sperm-associated antigen 17</fullName>
    </submittedName>
</protein>
<dbReference type="PANTHER" id="PTHR21963">
    <property type="entry name" value="PF6"/>
    <property type="match status" value="1"/>
</dbReference>
<dbReference type="GO" id="GO:1990716">
    <property type="term" value="C:axonemal central apparatus"/>
    <property type="evidence" value="ECO:0007669"/>
    <property type="project" value="TreeGrafter"/>
</dbReference>
<evidence type="ECO:0000313" key="1">
    <source>
        <dbReference type="EMBL" id="KAJ3033106.1"/>
    </source>
</evidence>
<gene>
    <name evidence="1" type="primary">SPAG17</name>
    <name evidence="1" type="ORF">HK097_004973</name>
</gene>
<organism evidence="1 2">
    <name type="scientific">Rhizophlyctis rosea</name>
    <dbReference type="NCBI Taxonomy" id="64517"/>
    <lineage>
        <taxon>Eukaryota</taxon>
        <taxon>Fungi</taxon>
        <taxon>Fungi incertae sedis</taxon>
        <taxon>Chytridiomycota</taxon>
        <taxon>Chytridiomycota incertae sedis</taxon>
        <taxon>Chytridiomycetes</taxon>
        <taxon>Rhizophlyctidales</taxon>
        <taxon>Rhizophlyctidaceae</taxon>
        <taxon>Rhizophlyctis</taxon>
    </lineage>
</organism>